<evidence type="ECO:0000256" key="1">
    <source>
        <dbReference type="ARBA" id="ARBA00004123"/>
    </source>
</evidence>
<feature type="region of interest" description="Disordered" evidence="6">
    <location>
        <begin position="1"/>
        <end position="83"/>
    </location>
</feature>
<feature type="compositionally biased region" description="Polar residues" evidence="6">
    <location>
        <begin position="1"/>
        <end position="11"/>
    </location>
</feature>
<dbReference type="Gene3D" id="1.10.20.10">
    <property type="entry name" value="Histone, subunit A"/>
    <property type="match status" value="1"/>
</dbReference>
<dbReference type="GO" id="GO:0051123">
    <property type="term" value="P:RNA polymerase II preinitiation complex assembly"/>
    <property type="evidence" value="ECO:0007669"/>
    <property type="project" value="TreeGrafter"/>
</dbReference>
<feature type="domain" description="Transcription initiation factor TFIID subunit 12" evidence="7">
    <location>
        <begin position="257"/>
        <end position="318"/>
    </location>
</feature>
<comment type="caution">
    <text evidence="8">The sequence shown here is derived from an EMBL/GenBank/DDBJ whole genome shotgun (WGS) entry which is preliminary data.</text>
</comment>
<dbReference type="AlphaFoldDB" id="A0AAD9L830"/>
<dbReference type="CDD" id="cd07981">
    <property type="entry name" value="HFD_TAF12"/>
    <property type="match status" value="1"/>
</dbReference>
<feature type="compositionally biased region" description="Polar residues" evidence="6">
    <location>
        <begin position="58"/>
        <end position="74"/>
    </location>
</feature>
<dbReference type="EMBL" id="JAODAN010000003">
    <property type="protein sequence ID" value="KAK1925869.1"/>
    <property type="molecule type" value="Genomic_DNA"/>
</dbReference>
<keyword evidence="3" id="KW-0805">Transcription regulation</keyword>
<keyword evidence="4" id="KW-0804">Transcription</keyword>
<sequence length="435" mass="46981">MQTLEQNRNSLQQQAQHQQMMQNQARPPPNGATNGNGGNFTGMNANGPMPNLHIPPNKQRNLSQGNIGSPSASTPPMRPPIPLQNQANQAAAIQRMINQGIPVNVANVVRPPMNVQGQGQLMPGVPGGPEIKPYMLLQQMKAQQGAAEHPHPSAVRQISDQIMPPLDRTGSLLSRATWTPSSEYDAALREKLSEFKRPIKSMGRPTLSQGLGVVRVLGDVVLEQMPEGLAAITEDAEGLAGDKKKAEEGSGMPGQKKRKVAELAATVDKQLEIDHNVETVMLQFGDEHAELIGNLTCLLAKHRKSDTIDRKDIQLAYEMTEPRCIPGFSSDLIRLDQARSTKRAGAPVTQNRINKLKLVADARASFRKNKIASKEQENEEKQTGQDGERLGVEGSGEQGGQDSMATVDDARPIQPPTTMNGPVTIVPPASVGIIA</sequence>
<feature type="region of interest" description="Disordered" evidence="6">
    <location>
        <begin position="236"/>
        <end position="257"/>
    </location>
</feature>
<dbReference type="InterPro" id="IPR009072">
    <property type="entry name" value="Histone-fold"/>
</dbReference>
<dbReference type="PANTHER" id="PTHR12264">
    <property type="entry name" value="TRANSCRIPTION INITIATION FACTOR TFIID SUBUNIT 12"/>
    <property type="match status" value="1"/>
</dbReference>
<name>A0AAD9L830_PAPLA</name>
<feature type="compositionally biased region" description="Low complexity" evidence="6">
    <location>
        <begin position="12"/>
        <end position="25"/>
    </location>
</feature>
<dbReference type="GO" id="GO:0017025">
    <property type="term" value="F:TBP-class protein binding"/>
    <property type="evidence" value="ECO:0007669"/>
    <property type="project" value="TreeGrafter"/>
</dbReference>
<dbReference type="GO" id="GO:0000124">
    <property type="term" value="C:SAGA complex"/>
    <property type="evidence" value="ECO:0007669"/>
    <property type="project" value="InterPro"/>
</dbReference>
<comment type="subcellular location">
    <subcellularLocation>
        <location evidence="1">Nucleus</location>
    </subcellularLocation>
</comment>
<proteinExistence type="inferred from homology"/>
<evidence type="ECO:0000259" key="7">
    <source>
        <dbReference type="Pfam" id="PF03847"/>
    </source>
</evidence>
<dbReference type="GO" id="GO:0003677">
    <property type="term" value="F:DNA binding"/>
    <property type="evidence" value="ECO:0007669"/>
    <property type="project" value="TreeGrafter"/>
</dbReference>
<dbReference type="SUPFAM" id="SSF47113">
    <property type="entry name" value="Histone-fold"/>
    <property type="match status" value="1"/>
</dbReference>
<dbReference type="GO" id="GO:0005669">
    <property type="term" value="C:transcription factor TFIID complex"/>
    <property type="evidence" value="ECO:0007669"/>
    <property type="project" value="InterPro"/>
</dbReference>
<evidence type="ECO:0000256" key="2">
    <source>
        <dbReference type="ARBA" id="ARBA00007530"/>
    </source>
</evidence>
<feature type="compositionally biased region" description="Basic and acidic residues" evidence="6">
    <location>
        <begin position="372"/>
        <end position="391"/>
    </location>
</feature>
<dbReference type="PANTHER" id="PTHR12264:SF21">
    <property type="entry name" value="TRANSCRIPTION INITIATION FACTOR TFIID SUBUNIT 12"/>
    <property type="match status" value="1"/>
</dbReference>
<comment type="similarity">
    <text evidence="2">Belongs to the TAF12 family.</text>
</comment>
<gene>
    <name evidence="8" type="ORF">DB88DRAFT_216606</name>
</gene>
<dbReference type="Pfam" id="PF03847">
    <property type="entry name" value="TFIID_20kDa"/>
    <property type="match status" value="1"/>
</dbReference>
<protein>
    <recommendedName>
        <fullName evidence="7">Transcription initiation factor TFIID subunit 12 domain-containing protein</fullName>
    </recommendedName>
</protein>
<evidence type="ECO:0000256" key="4">
    <source>
        <dbReference type="ARBA" id="ARBA00023163"/>
    </source>
</evidence>
<reference evidence="8" key="1">
    <citation type="submission" date="2023-02" db="EMBL/GenBank/DDBJ databases">
        <title>Identification and recombinant expression of a fungal hydrolase from Papiliotrema laurentii that hydrolyzes apple cutin and clears colloidal polyester polyurethane.</title>
        <authorList>
            <consortium name="DOE Joint Genome Institute"/>
            <person name="Roman V.A."/>
            <person name="Bojanowski C."/>
            <person name="Crable B.R."/>
            <person name="Wagner D.N."/>
            <person name="Hung C.S."/>
            <person name="Nadeau L.J."/>
            <person name="Schratz L."/>
            <person name="Haridas S."/>
            <person name="Pangilinan J."/>
            <person name="Lipzen A."/>
            <person name="Na H."/>
            <person name="Yan M."/>
            <person name="Ng V."/>
            <person name="Grigoriev I.V."/>
            <person name="Spatafora J.W."/>
            <person name="Barlow D."/>
            <person name="Biffinger J."/>
            <person name="Kelley-Loughnane N."/>
            <person name="Varaljay V.A."/>
            <person name="Crookes-Goodson W.J."/>
        </authorList>
    </citation>
    <scope>NUCLEOTIDE SEQUENCE</scope>
    <source>
        <strain evidence="8">5307AH</strain>
    </source>
</reference>
<dbReference type="InterPro" id="IPR003228">
    <property type="entry name" value="TFIID_TAF12_dom"/>
</dbReference>
<evidence type="ECO:0000256" key="5">
    <source>
        <dbReference type="ARBA" id="ARBA00023242"/>
    </source>
</evidence>
<keyword evidence="9" id="KW-1185">Reference proteome</keyword>
<organism evidence="8 9">
    <name type="scientific">Papiliotrema laurentii</name>
    <name type="common">Cryptococcus laurentii</name>
    <dbReference type="NCBI Taxonomy" id="5418"/>
    <lineage>
        <taxon>Eukaryota</taxon>
        <taxon>Fungi</taxon>
        <taxon>Dikarya</taxon>
        <taxon>Basidiomycota</taxon>
        <taxon>Agaricomycotina</taxon>
        <taxon>Tremellomycetes</taxon>
        <taxon>Tremellales</taxon>
        <taxon>Rhynchogastremaceae</taxon>
        <taxon>Papiliotrema</taxon>
    </lineage>
</organism>
<evidence type="ECO:0000256" key="6">
    <source>
        <dbReference type="SAM" id="MobiDB-lite"/>
    </source>
</evidence>
<evidence type="ECO:0000313" key="8">
    <source>
        <dbReference type="EMBL" id="KAK1925869.1"/>
    </source>
</evidence>
<keyword evidence="5" id="KW-0539">Nucleus</keyword>
<dbReference type="Proteomes" id="UP001182556">
    <property type="component" value="Unassembled WGS sequence"/>
</dbReference>
<accession>A0AAD9L830</accession>
<evidence type="ECO:0000313" key="9">
    <source>
        <dbReference type="Proteomes" id="UP001182556"/>
    </source>
</evidence>
<dbReference type="InterPro" id="IPR037794">
    <property type="entry name" value="TAF12"/>
</dbReference>
<feature type="region of interest" description="Disordered" evidence="6">
    <location>
        <begin position="369"/>
        <end position="435"/>
    </location>
</feature>
<evidence type="ECO:0000256" key="3">
    <source>
        <dbReference type="ARBA" id="ARBA00023015"/>
    </source>
</evidence>
<dbReference type="GO" id="GO:0046982">
    <property type="term" value="F:protein heterodimerization activity"/>
    <property type="evidence" value="ECO:0007669"/>
    <property type="project" value="InterPro"/>
</dbReference>